<dbReference type="Pfam" id="PF03479">
    <property type="entry name" value="PCC"/>
    <property type="match status" value="1"/>
</dbReference>
<accession>A0A8J8MA76</accession>
<name>A0A8J8MA76_9FIRM</name>
<feature type="domain" description="PPC" evidence="1">
    <location>
        <begin position="1"/>
        <end position="131"/>
    </location>
</feature>
<evidence type="ECO:0000313" key="3">
    <source>
        <dbReference type="Proteomes" id="UP000677305"/>
    </source>
</evidence>
<dbReference type="Proteomes" id="UP000677305">
    <property type="component" value="Chromosome"/>
</dbReference>
<proteinExistence type="predicted"/>
<evidence type="ECO:0000313" key="2">
    <source>
        <dbReference type="EMBL" id="QUH29236.1"/>
    </source>
</evidence>
<dbReference type="GO" id="GO:0003677">
    <property type="term" value="F:DNA binding"/>
    <property type="evidence" value="ECO:0007669"/>
    <property type="project" value="UniProtKB-KW"/>
</dbReference>
<dbReference type="PROSITE" id="PS51742">
    <property type="entry name" value="PPC"/>
    <property type="match status" value="1"/>
</dbReference>
<dbReference type="KEGG" id="vgu:HYG85_09975"/>
<organism evidence="2 3">
    <name type="scientific">Vallitalea guaymasensis</name>
    <dbReference type="NCBI Taxonomy" id="1185412"/>
    <lineage>
        <taxon>Bacteria</taxon>
        <taxon>Bacillati</taxon>
        <taxon>Bacillota</taxon>
        <taxon>Clostridia</taxon>
        <taxon>Lachnospirales</taxon>
        <taxon>Vallitaleaceae</taxon>
        <taxon>Vallitalea</taxon>
    </lineage>
</organism>
<dbReference type="InterPro" id="IPR005175">
    <property type="entry name" value="PPC_dom"/>
</dbReference>
<gene>
    <name evidence="2" type="ORF">HYG85_09975</name>
</gene>
<dbReference type="CDD" id="cd11378">
    <property type="entry name" value="DUF296"/>
    <property type="match status" value="1"/>
</dbReference>
<dbReference type="RefSeq" id="WP_212693350.1">
    <property type="nucleotide sequence ID" value="NZ_CP058561.1"/>
</dbReference>
<evidence type="ECO:0000259" key="1">
    <source>
        <dbReference type="PROSITE" id="PS51742"/>
    </source>
</evidence>
<keyword evidence="2" id="KW-0238">DNA-binding</keyword>
<sequence>MLYILNIPRNGDIKNEIIDFVLKKGWEKAYISGAIGSVTDICMVNPQNDNIPPNLKGETISGPSEILSFSGEVMKKKYMSNIMKKIYTDDDKPYFIHIHISCSTKGQKVYGGGLRKCTAFLGLKIFLHEIY</sequence>
<dbReference type="Gene3D" id="3.30.1330.80">
    <property type="entry name" value="Hypothetical protein, similar to alpha- acetolactate decarboxylase, domain 2"/>
    <property type="match status" value="1"/>
</dbReference>
<dbReference type="AlphaFoldDB" id="A0A8J8MA76"/>
<keyword evidence="3" id="KW-1185">Reference proteome</keyword>
<protein>
    <submittedName>
        <fullName evidence="2">DNA-binding protein</fullName>
    </submittedName>
</protein>
<dbReference type="SUPFAM" id="SSF117856">
    <property type="entry name" value="AF0104/ALDC/Ptd012-like"/>
    <property type="match status" value="1"/>
</dbReference>
<reference evidence="2 3" key="1">
    <citation type="submission" date="2020-07" db="EMBL/GenBank/DDBJ databases">
        <title>Vallitalea guaymasensis genome.</title>
        <authorList>
            <person name="Postec A."/>
        </authorList>
    </citation>
    <scope>NUCLEOTIDE SEQUENCE [LARGE SCALE GENOMIC DNA]</scope>
    <source>
        <strain evidence="2 3">Ra1766G1</strain>
    </source>
</reference>
<dbReference type="EMBL" id="CP058561">
    <property type="protein sequence ID" value="QUH29236.1"/>
    <property type="molecule type" value="Genomic_DNA"/>
</dbReference>